<accession>A0A0C2MJ18</accession>
<name>A0A0C2MJ18_THEKT</name>
<gene>
    <name evidence="1" type="ORF">RF11_02663</name>
</gene>
<dbReference type="AlphaFoldDB" id="A0A0C2MJ18"/>
<organism evidence="1 2">
    <name type="scientific">Thelohanellus kitauei</name>
    <name type="common">Myxosporean</name>
    <dbReference type="NCBI Taxonomy" id="669202"/>
    <lineage>
        <taxon>Eukaryota</taxon>
        <taxon>Metazoa</taxon>
        <taxon>Cnidaria</taxon>
        <taxon>Myxozoa</taxon>
        <taxon>Myxosporea</taxon>
        <taxon>Bivalvulida</taxon>
        <taxon>Platysporina</taxon>
        <taxon>Myxobolidae</taxon>
        <taxon>Thelohanellus</taxon>
    </lineage>
</organism>
<comment type="caution">
    <text evidence="1">The sequence shown here is derived from an EMBL/GenBank/DDBJ whole genome shotgun (WGS) entry which is preliminary data.</text>
</comment>
<sequence length="132" mass="15271">MSSENLHLRFIDCNELKIDGYDPTSSILIKIVLVFKQKKYIQKTSLYPINRYIFMNENFIFNLPLCEYHEACVEFQVCASLGSFSADVFAYVSVRPQSSGVTRRPYLEALNSLGKWIITKIWLDSAIYKPIT</sequence>
<dbReference type="SUPFAM" id="SSF49562">
    <property type="entry name" value="C2 domain (Calcium/lipid-binding domain, CaLB)"/>
    <property type="match status" value="1"/>
</dbReference>
<reference evidence="1 2" key="1">
    <citation type="journal article" date="2014" name="Genome Biol. Evol.">
        <title>The genome of the myxosporean Thelohanellus kitauei shows adaptations to nutrient acquisition within its fish host.</title>
        <authorList>
            <person name="Yang Y."/>
            <person name="Xiong J."/>
            <person name="Zhou Z."/>
            <person name="Huo F."/>
            <person name="Miao W."/>
            <person name="Ran C."/>
            <person name="Liu Y."/>
            <person name="Zhang J."/>
            <person name="Feng J."/>
            <person name="Wang M."/>
            <person name="Wang M."/>
            <person name="Wang L."/>
            <person name="Yao B."/>
        </authorList>
    </citation>
    <scope>NUCLEOTIDE SEQUENCE [LARGE SCALE GENOMIC DNA]</scope>
    <source>
        <strain evidence="1">Wuqing</strain>
    </source>
</reference>
<keyword evidence="2" id="KW-1185">Reference proteome</keyword>
<dbReference type="Proteomes" id="UP000031668">
    <property type="component" value="Unassembled WGS sequence"/>
</dbReference>
<evidence type="ECO:0000313" key="1">
    <source>
        <dbReference type="EMBL" id="KII61611.1"/>
    </source>
</evidence>
<dbReference type="Gene3D" id="2.60.40.150">
    <property type="entry name" value="C2 domain"/>
    <property type="match status" value="1"/>
</dbReference>
<protein>
    <recommendedName>
        <fullName evidence="3">C2 domain-containing protein</fullName>
    </recommendedName>
</protein>
<evidence type="ECO:0008006" key="3">
    <source>
        <dbReference type="Google" id="ProtNLM"/>
    </source>
</evidence>
<dbReference type="InterPro" id="IPR035892">
    <property type="entry name" value="C2_domain_sf"/>
</dbReference>
<evidence type="ECO:0000313" key="2">
    <source>
        <dbReference type="Proteomes" id="UP000031668"/>
    </source>
</evidence>
<dbReference type="EMBL" id="JWZT01005306">
    <property type="protein sequence ID" value="KII61611.1"/>
    <property type="molecule type" value="Genomic_DNA"/>
</dbReference>
<proteinExistence type="predicted"/>